<evidence type="ECO:0000313" key="3">
    <source>
        <dbReference type="Proteomes" id="UP000187001"/>
    </source>
</evidence>
<dbReference type="InterPro" id="IPR036527">
    <property type="entry name" value="SCP2_sterol-bd_dom_sf"/>
</dbReference>
<organism evidence="2 3">
    <name type="scientific">Mycolicibacterium fortuitum</name>
    <name type="common">Mycobacterium fortuitum</name>
    <dbReference type="NCBI Taxonomy" id="1766"/>
    <lineage>
        <taxon>Bacteria</taxon>
        <taxon>Bacillati</taxon>
        <taxon>Actinomycetota</taxon>
        <taxon>Actinomycetes</taxon>
        <taxon>Mycobacteriales</taxon>
        <taxon>Mycobacteriaceae</taxon>
        <taxon>Mycolicibacterium</taxon>
    </lineage>
</organism>
<protein>
    <recommendedName>
        <fullName evidence="1">SCP2 domain-containing protein</fullName>
    </recommendedName>
</protein>
<accession>A0ABD6QCQ6</accession>
<dbReference type="Pfam" id="PF02036">
    <property type="entry name" value="SCP2"/>
    <property type="match status" value="1"/>
</dbReference>
<dbReference type="Gene3D" id="3.30.1050.10">
    <property type="entry name" value="SCP2 sterol-binding domain"/>
    <property type="match status" value="1"/>
</dbReference>
<name>A0ABD6QCQ6_MYCFO</name>
<feature type="domain" description="SCP2" evidence="1">
    <location>
        <begin position="26"/>
        <end position="109"/>
    </location>
</feature>
<comment type="caution">
    <text evidence="2">The sequence shown here is derived from an EMBL/GenBank/DDBJ whole genome shotgun (WGS) entry which is preliminary data.</text>
</comment>
<dbReference type="SUPFAM" id="SSF55718">
    <property type="entry name" value="SCP-like"/>
    <property type="match status" value="1"/>
</dbReference>
<dbReference type="RefSeq" id="WP_076208157.1">
    <property type="nucleotide sequence ID" value="NZ_MBER01000181.1"/>
</dbReference>
<proteinExistence type="predicted"/>
<dbReference type="EMBL" id="MBER01000181">
    <property type="protein sequence ID" value="OMC33150.1"/>
    <property type="molecule type" value="Genomic_DNA"/>
</dbReference>
<reference evidence="2 3" key="1">
    <citation type="submission" date="2016-07" db="EMBL/GenBank/DDBJ databases">
        <authorList>
            <person name="Sutton G."/>
            <person name="Brinkac L."/>
            <person name="Sanka R."/>
            <person name="Adams M."/>
            <person name="Lau E."/>
            <person name="Kumar A."/>
            <person name="Macaden R."/>
        </authorList>
    </citation>
    <scope>NUCLEOTIDE SEQUENCE [LARGE SCALE GENOMIC DNA]</scope>
    <source>
        <strain evidence="2 3">GA-0871</strain>
    </source>
</reference>
<evidence type="ECO:0000259" key="1">
    <source>
        <dbReference type="Pfam" id="PF02036"/>
    </source>
</evidence>
<dbReference type="InterPro" id="IPR003033">
    <property type="entry name" value="SCP2_sterol-bd_dom"/>
</dbReference>
<evidence type="ECO:0000313" key="2">
    <source>
        <dbReference type="EMBL" id="OMC33150.1"/>
    </source>
</evidence>
<sequence>MAIFATTEDLYAALLPFYEDLVADPKIGPMFAGASTSFRIRHNDPEAVFVLDATGGGLTLLHGSGAEAAEAEVELLMSGDDGHKFWLGKLNLPMAMARKKIKIDGGVTKLLGIVPALQPAYAMYQAYAEKANLPLG</sequence>
<dbReference type="AlphaFoldDB" id="A0ABD6QCQ6"/>
<dbReference type="Proteomes" id="UP000187001">
    <property type="component" value="Unassembled WGS sequence"/>
</dbReference>
<gene>
    <name evidence="2" type="ORF">A5742_14650</name>
</gene>